<dbReference type="EMBL" id="BARU01020232">
    <property type="protein sequence ID" value="GAH61174.1"/>
    <property type="molecule type" value="Genomic_DNA"/>
</dbReference>
<sequence>MRLKKIIKILLAAAVLSATLFFALYLFNCSIFSSGNEKPKGNGNIFSNKGSNVLIVGSDTTYPPFEFIENGETIGFDIDIISEIVSRLEKD</sequence>
<dbReference type="InterPro" id="IPR018313">
    <property type="entry name" value="SBP_3_CS"/>
</dbReference>
<feature type="domain" description="Solute-binding protein family 3/N-terminal" evidence="2">
    <location>
        <begin position="54"/>
        <end position="88"/>
    </location>
</feature>
<dbReference type="InterPro" id="IPR001638">
    <property type="entry name" value="Solute-binding_3/MltF_N"/>
</dbReference>
<protein>
    <recommendedName>
        <fullName evidence="2">Solute-binding protein family 3/N-terminal domain-containing protein</fullName>
    </recommendedName>
</protein>
<gene>
    <name evidence="3" type="ORF">S03H2_33253</name>
</gene>
<name>X1I502_9ZZZZ</name>
<dbReference type="Gene3D" id="3.40.190.10">
    <property type="entry name" value="Periplasmic binding protein-like II"/>
    <property type="match status" value="1"/>
</dbReference>
<dbReference type="SUPFAM" id="SSF53850">
    <property type="entry name" value="Periplasmic binding protein-like II"/>
    <property type="match status" value="1"/>
</dbReference>
<dbReference type="Pfam" id="PF00497">
    <property type="entry name" value="SBP_bac_3"/>
    <property type="match status" value="1"/>
</dbReference>
<dbReference type="PROSITE" id="PS01039">
    <property type="entry name" value="SBP_BACTERIAL_3"/>
    <property type="match status" value="1"/>
</dbReference>
<evidence type="ECO:0000313" key="3">
    <source>
        <dbReference type="EMBL" id="GAH61174.1"/>
    </source>
</evidence>
<reference evidence="3" key="1">
    <citation type="journal article" date="2014" name="Front. Microbiol.">
        <title>High frequency of phylogenetically diverse reductive dehalogenase-homologous genes in deep subseafloor sedimentary metagenomes.</title>
        <authorList>
            <person name="Kawai M."/>
            <person name="Futagami T."/>
            <person name="Toyoda A."/>
            <person name="Takaki Y."/>
            <person name="Nishi S."/>
            <person name="Hori S."/>
            <person name="Arai W."/>
            <person name="Tsubouchi T."/>
            <person name="Morono Y."/>
            <person name="Uchiyama I."/>
            <person name="Ito T."/>
            <person name="Fujiyama A."/>
            <person name="Inagaki F."/>
            <person name="Takami H."/>
        </authorList>
    </citation>
    <scope>NUCLEOTIDE SEQUENCE</scope>
    <source>
        <strain evidence="3">Expedition CK06-06</strain>
    </source>
</reference>
<accession>X1I502</accession>
<proteinExistence type="predicted"/>
<evidence type="ECO:0000256" key="1">
    <source>
        <dbReference type="ARBA" id="ARBA00022729"/>
    </source>
</evidence>
<dbReference type="AlphaFoldDB" id="X1I502"/>
<organism evidence="3">
    <name type="scientific">marine sediment metagenome</name>
    <dbReference type="NCBI Taxonomy" id="412755"/>
    <lineage>
        <taxon>unclassified sequences</taxon>
        <taxon>metagenomes</taxon>
        <taxon>ecological metagenomes</taxon>
    </lineage>
</organism>
<comment type="caution">
    <text evidence="3">The sequence shown here is derived from an EMBL/GenBank/DDBJ whole genome shotgun (WGS) entry which is preliminary data.</text>
</comment>
<keyword evidence="1" id="KW-0732">Signal</keyword>
<evidence type="ECO:0000259" key="2">
    <source>
        <dbReference type="Pfam" id="PF00497"/>
    </source>
</evidence>